<dbReference type="InterPro" id="IPR029068">
    <property type="entry name" value="Glyas_Bleomycin-R_OHBP_Dase"/>
</dbReference>
<dbReference type="InterPro" id="IPR052537">
    <property type="entry name" value="Extradiol_RC_dioxygenase"/>
</dbReference>
<dbReference type="SUPFAM" id="SSF54593">
    <property type="entry name" value="Glyoxalase/Bleomycin resistance protein/Dihydroxybiphenyl dioxygenase"/>
    <property type="match status" value="1"/>
</dbReference>
<evidence type="ECO:0000313" key="3">
    <source>
        <dbReference type="EMBL" id="HGL41296.1"/>
    </source>
</evidence>
<reference evidence="4" key="1">
    <citation type="journal article" date="2020" name="mSystems">
        <title>Genome- and Community-Level Interaction Insights into Carbon Utilization and Element Cycling Functions of Hydrothermarchaeota in Hydrothermal Sediment.</title>
        <authorList>
            <person name="Zhou Z."/>
            <person name="Liu Y."/>
            <person name="Xu W."/>
            <person name="Pan J."/>
            <person name="Luo Z.H."/>
            <person name="Li M."/>
        </authorList>
    </citation>
    <scope>NUCLEOTIDE SEQUENCE [LARGE SCALE GENOMIC DNA]</scope>
    <source>
        <strain evidence="5">SpSt-1073</strain>
        <strain evidence="4">SpSt-613</strain>
        <strain evidence="3">SpSt-669</strain>
    </source>
</reference>
<feature type="domain" description="VOC" evidence="2">
    <location>
        <begin position="163"/>
        <end position="280"/>
    </location>
</feature>
<feature type="region of interest" description="Disordered" evidence="1">
    <location>
        <begin position="316"/>
        <end position="341"/>
    </location>
</feature>
<evidence type="ECO:0000313" key="4">
    <source>
        <dbReference type="EMBL" id="HGN90175.1"/>
    </source>
</evidence>
<dbReference type="InterPro" id="IPR037523">
    <property type="entry name" value="VOC_core"/>
</dbReference>
<dbReference type="Gene3D" id="3.10.180.10">
    <property type="entry name" value="2,3-Dihydroxybiphenyl 1,2-Dioxygenase, domain 1"/>
    <property type="match status" value="2"/>
</dbReference>
<dbReference type="PROSITE" id="PS51819">
    <property type="entry name" value="VOC"/>
    <property type="match status" value="2"/>
</dbReference>
<gene>
    <name evidence="5" type="ORF">ENM30_03330</name>
    <name evidence="4" type="ORF">ENT82_03475</name>
    <name evidence="3" type="ORF">ENU43_06500</name>
</gene>
<evidence type="ECO:0000259" key="2">
    <source>
        <dbReference type="PROSITE" id="PS51819"/>
    </source>
</evidence>
<comment type="caution">
    <text evidence="4">The sequence shown here is derived from an EMBL/GenBank/DDBJ whole genome shotgun (WGS) entry which is preliminary data.</text>
</comment>
<sequence length="341" mass="38665">MESIVKGLHHITLVTGNYVVNNRFYTEVLGLRRVKLSVNQDDIYHRHLFYANFDKPTGSAITFFEWPELPRGYPGYGSPHHLAYRVGSPEALAKWFHFLREGNIAARGPYVYGGLASIYLRDPDGVLLELTTPYPDADIGYLKELFTQTSTPTAISQDMRLTAFDHASPIISDPKLTSRFLEKFLDIVKVDDAGGVLRVLNMDGDVYLRCIVDPVNVDGYVARGSVHHIALCVESEEMQRLVMRRLNSVGWRNSGIVDRFWFKSLYFRDPDGNLFELATEGPGYDVDEPRETLGSRLVLPPWLEPLRQQIEKKLAERDAGNAAEWPTVFEEPPEPPEPLAQ</sequence>
<keyword evidence="4" id="KW-0560">Oxidoreductase</keyword>
<dbReference type="PANTHER" id="PTHR36110">
    <property type="entry name" value="RING-CLEAVING DIOXYGENASE MHQE-RELATED"/>
    <property type="match status" value="1"/>
</dbReference>
<dbReference type="GO" id="GO:0051213">
    <property type="term" value="F:dioxygenase activity"/>
    <property type="evidence" value="ECO:0007669"/>
    <property type="project" value="UniProtKB-KW"/>
</dbReference>
<dbReference type="PANTHER" id="PTHR36110:SF4">
    <property type="entry name" value="RING-CLEAVING DIOXYGENASE MHQA-RELATED"/>
    <property type="match status" value="1"/>
</dbReference>
<protein>
    <submittedName>
        <fullName evidence="4">Ring-cleaving dioxygenase</fullName>
    </submittedName>
</protein>
<accession>A0A7C4I6F0</accession>
<dbReference type="Pfam" id="PF00903">
    <property type="entry name" value="Glyoxalase"/>
    <property type="match status" value="2"/>
</dbReference>
<dbReference type="InterPro" id="IPR004360">
    <property type="entry name" value="Glyas_Fos-R_dOase_dom"/>
</dbReference>
<organism evidence="4">
    <name type="scientific">Caldiarchaeum subterraneum</name>
    <dbReference type="NCBI Taxonomy" id="311458"/>
    <lineage>
        <taxon>Archaea</taxon>
        <taxon>Nitrososphaerota</taxon>
        <taxon>Candidatus Caldarchaeales</taxon>
        <taxon>Candidatus Caldarchaeaceae</taxon>
        <taxon>Candidatus Caldarchaeum</taxon>
    </lineage>
</organism>
<proteinExistence type="predicted"/>
<evidence type="ECO:0000256" key="1">
    <source>
        <dbReference type="SAM" id="MobiDB-lite"/>
    </source>
</evidence>
<dbReference type="EMBL" id="DRXG01000071">
    <property type="protein sequence ID" value="HHN52328.1"/>
    <property type="molecule type" value="Genomic_DNA"/>
</dbReference>
<name>A0A7C4I6F0_CALS0</name>
<feature type="domain" description="VOC" evidence="2">
    <location>
        <begin position="7"/>
        <end position="133"/>
    </location>
</feature>
<dbReference type="EMBL" id="DTCM01000079">
    <property type="protein sequence ID" value="HGL41296.1"/>
    <property type="molecule type" value="Genomic_DNA"/>
</dbReference>
<dbReference type="EMBL" id="DTAD01000034">
    <property type="protein sequence ID" value="HGN90175.1"/>
    <property type="molecule type" value="Genomic_DNA"/>
</dbReference>
<keyword evidence="4" id="KW-0223">Dioxygenase</keyword>
<dbReference type="AlphaFoldDB" id="A0A7C4I6F0"/>
<evidence type="ECO:0000313" key="5">
    <source>
        <dbReference type="EMBL" id="HHN52328.1"/>
    </source>
</evidence>